<accession>A0AA35UK81</accession>
<proteinExistence type="predicted"/>
<dbReference type="AlphaFoldDB" id="A0AA35UK81"/>
<dbReference type="RefSeq" id="WP_289843812.1">
    <property type="nucleotide sequence ID" value="NZ_CATKSH010000027.1"/>
</dbReference>
<keyword evidence="2" id="KW-1185">Reference proteome</keyword>
<evidence type="ECO:0000313" key="2">
    <source>
        <dbReference type="Proteomes" id="UP001176960"/>
    </source>
</evidence>
<gene>
    <name evidence="1" type="ORF">LMG32879_002788</name>
</gene>
<comment type="caution">
    <text evidence="1">The sequence shown here is derived from an EMBL/GenBank/DDBJ whole genome shotgun (WGS) entry which is preliminary data.</text>
</comment>
<evidence type="ECO:0000313" key="1">
    <source>
        <dbReference type="EMBL" id="CAI9121932.1"/>
    </source>
</evidence>
<dbReference type="InterPro" id="IPR018777">
    <property type="entry name" value="Replication_initiator_prot_A"/>
</dbReference>
<dbReference type="EMBL" id="CATKSH010000027">
    <property type="protein sequence ID" value="CAI9121932.1"/>
    <property type="molecule type" value="Genomic_DNA"/>
</dbReference>
<name>A0AA35UK81_9PROT</name>
<organism evidence="1 2">
    <name type="scientific">Brytella acorum</name>
    <dbReference type="NCBI Taxonomy" id="2959299"/>
    <lineage>
        <taxon>Bacteria</taxon>
        <taxon>Pseudomonadati</taxon>
        <taxon>Pseudomonadota</taxon>
        <taxon>Alphaproteobacteria</taxon>
        <taxon>Acetobacterales</taxon>
        <taxon>Acetobacteraceae</taxon>
        <taxon>Brytella</taxon>
    </lineage>
</organism>
<sequence length="267" mass="29932">MMPSLPRDLMSWPFFSIAKTPRHLPIVCNIGAVHLEVAPSGRLPVATIWDADIIVWALSALRHAHARGQSVSVHVPGSPAEILRFTRRGEGAEKYDRLRDALDRLAGTRVTTTLGVPSGQDRVTFPWIVAWQERRGMIDLILPDWLHGAVTTPRGMLTLNHVWFGLTGGLERWLYLLARRHAGRQPSGWSFDLAHLYRKSPTAGSRKRFDLELRGIVSTQGLPGYRLVLTGTTTRGTLSFLPVAATYPQDYVDKWRFPVDNAVENRS</sequence>
<protein>
    <submittedName>
        <fullName evidence="1">Replication initiator protein A</fullName>
    </submittedName>
</protein>
<dbReference type="Proteomes" id="UP001176960">
    <property type="component" value="Unassembled WGS sequence"/>
</dbReference>
<reference evidence="1" key="1">
    <citation type="submission" date="2023-03" db="EMBL/GenBank/DDBJ databases">
        <authorList>
            <person name="Cleenwerck I."/>
        </authorList>
    </citation>
    <scope>NUCLEOTIDE SEQUENCE</scope>
    <source>
        <strain evidence="1">LMG 32879</strain>
    </source>
</reference>
<dbReference type="Pfam" id="PF10134">
    <property type="entry name" value="RPA"/>
    <property type="match status" value="1"/>
</dbReference>